<protein>
    <submittedName>
        <fullName evidence="1">Uncharacterized protein</fullName>
    </submittedName>
</protein>
<accession>L8X193</accession>
<name>L8X193_THACA</name>
<sequence length="239" mass="26890">MKRGEYTKRMGRMETERRSNGLRAAGMGSVREKLGNKVGVVVYMEGIGRIYELCEIVVIGERATRNIHRASSAALTIQQAGSNVKCIICRQGPIDKGEPGRGRTETKWDDHVTVRLVVADDDERERRGRGGGRSFVRTASEPSGAYGVTVSCTTGCDIIPCTRTKRSSIALAARDIWTGMRDGDRLLHRLRNENEMERRLRPGLINADIDRPTKRQTLRHRPRHHHQYPHLTNPSVVVI</sequence>
<evidence type="ECO:0000313" key="1">
    <source>
        <dbReference type="EMBL" id="ELU42768.1"/>
    </source>
</evidence>
<keyword evidence="2" id="KW-1185">Reference proteome</keyword>
<dbReference type="Proteomes" id="UP000011668">
    <property type="component" value="Unassembled WGS sequence"/>
</dbReference>
<organism evidence="1 2">
    <name type="scientific">Thanatephorus cucumeris (strain AG1-IA)</name>
    <name type="common">Rice sheath blight fungus</name>
    <name type="synonym">Rhizoctonia solani</name>
    <dbReference type="NCBI Taxonomy" id="983506"/>
    <lineage>
        <taxon>Eukaryota</taxon>
        <taxon>Fungi</taxon>
        <taxon>Dikarya</taxon>
        <taxon>Basidiomycota</taxon>
        <taxon>Agaricomycotina</taxon>
        <taxon>Agaricomycetes</taxon>
        <taxon>Cantharellales</taxon>
        <taxon>Ceratobasidiaceae</taxon>
        <taxon>Rhizoctonia</taxon>
        <taxon>Rhizoctonia solani AG-1</taxon>
    </lineage>
</organism>
<gene>
    <name evidence="1" type="ORF">AG1IA_03203</name>
</gene>
<dbReference type="EMBL" id="AFRT01000732">
    <property type="protein sequence ID" value="ELU42768.1"/>
    <property type="molecule type" value="Genomic_DNA"/>
</dbReference>
<dbReference type="AlphaFoldDB" id="L8X193"/>
<proteinExistence type="predicted"/>
<evidence type="ECO:0000313" key="2">
    <source>
        <dbReference type="Proteomes" id="UP000011668"/>
    </source>
</evidence>
<reference evidence="1 2" key="1">
    <citation type="journal article" date="2013" name="Nat. Commun.">
        <title>The evolution and pathogenic mechanisms of the rice sheath blight pathogen.</title>
        <authorList>
            <person name="Zheng A."/>
            <person name="Lin R."/>
            <person name="Xu L."/>
            <person name="Qin P."/>
            <person name="Tang C."/>
            <person name="Ai P."/>
            <person name="Zhang D."/>
            <person name="Liu Y."/>
            <person name="Sun Z."/>
            <person name="Feng H."/>
            <person name="Wang Y."/>
            <person name="Chen Y."/>
            <person name="Liang X."/>
            <person name="Fu R."/>
            <person name="Li Q."/>
            <person name="Zhang J."/>
            <person name="Yu X."/>
            <person name="Xie Z."/>
            <person name="Ding L."/>
            <person name="Guan P."/>
            <person name="Tang J."/>
            <person name="Liang Y."/>
            <person name="Wang S."/>
            <person name="Deng Q."/>
            <person name="Li S."/>
            <person name="Zhu J."/>
            <person name="Wang L."/>
            <person name="Liu H."/>
            <person name="Li P."/>
        </authorList>
    </citation>
    <scope>NUCLEOTIDE SEQUENCE [LARGE SCALE GENOMIC DNA]</scope>
    <source>
        <strain evidence="2">AG-1 IA</strain>
    </source>
</reference>
<comment type="caution">
    <text evidence="1">The sequence shown here is derived from an EMBL/GenBank/DDBJ whole genome shotgun (WGS) entry which is preliminary data.</text>
</comment>
<dbReference type="HOGENOM" id="CLU_1161825_0_0_1"/>